<organism evidence="1 2">
    <name type="scientific">Paenibacillus rigui</name>
    <dbReference type="NCBI Taxonomy" id="554312"/>
    <lineage>
        <taxon>Bacteria</taxon>
        <taxon>Bacillati</taxon>
        <taxon>Bacillota</taxon>
        <taxon>Bacilli</taxon>
        <taxon>Bacillales</taxon>
        <taxon>Paenibacillaceae</taxon>
        <taxon>Paenibacillus</taxon>
    </lineage>
</organism>
<comment type="caution">
    <text evidence="1">The sequence shown here is derived from an EMBL/GenBank/DDBJ whole genome shotgun (WGS) entry which is preliminary data.</text>
</comment>
<protein>
    <submittedName>
        <fullName evidence="1">Uncharacterized protein</fullName>
    </submittedName>
</protein>
<gene>
    <name evidence="1" type="ORF">CF651_17245</name>
</gene>
<reference evidence="1 2" key="1">
    <citation type="submission" date="2017-07" db="EMBL/GenBank/DDBJ databases">
        <title>Genome sequencing and assembly of Paenibacillus rigui.</title>
        <authorList>
            <person name="Mayilraj S."/>
        </authorList>
    </citation>
    <scope>NUCLEOTIDE SEQUENCE [LARGE SCALE GENOMIC DNA]</scope>
    <source>
        <strain evidence="1 2">JCM 16352</strain>
    </source>
</reference>
<proteinExistence type="predicted"/>
<evidence type="ECO:0000313" key="1">
    <source>
        <dbReference type="EMBL" id="OXM85330.1"/>
    </source>
</evidence>
<keyword evidence="2" id="KW-1185">Reference proteome</keyword>
<dbReference type="EMBL" id="NMQW01000023">
    <property type="protein sequence ID" value="OXM85330.1"/>
    <property type="molecule type" value="Genomic_DNA"/>
</dbReference>
<evidence type="ECO:0000313" key="2">
    <source>
        <dbReference type="Proteomes" id="UP000215509"/>
    </source>
</evidence>
<dbReference type="AlphaFoldDB" id="A0A229UPP0"/>
<dbReference type="OrthoDB" id="2586962at2"/>
<dbReference type="RefSeq" id="WP_094016096.1">
    <property type="nucleotide sequence ID" value="NZ_NMQW01000023.1"/>
</dbReference>
<name>A0A229UPP0_9BACL</name>
<accession>A0A229UPP0</accession>
<dbReference type="Proteomes" id="UP000215509">
    <property type="component" value="Unassembled WGS sequence"/>
</dbReference>
<sequence>MGAFKKWTGLFSAKLNDAYQTFQVCAPRDYFKRADAFIEDVRYLTKESLQGLNKAFLAKLLFDNFLEKIRQDEDLYDYLCSLSDAYGSLLHHSADSFNTKGASARELKSARGTPRFSWKMNSYPVKNEDNDHLALSIKLHASEVSRVEVFFDDLRWARQPLDMEIDELLSLLFIEFITAVRSGLTQETKEEIIDFILAKWEERG</sequence>